<evidence type="ECO:0000313" key="2">
    <source>
        <dbReference type="EMBL" id="ABK95570.1"/>
    </source>
</evidence>
<keyword evidence="1" id="KW-0472">Membrane</keyword>
<proteinExistence type="evidence at transcript level"/>
<protein>
    <submittedName>
        <fullName evidence="2">Uncharacterized protein</fullName>
    </submittedName>
</protein>
<dbReference type="AlphaFoldDB" id="A9PGR7"/>
<dbReference type="EMBL" id="EF147557">
    <property type="protein sequence ID" value="ABK95570.1"/>
    <property type="molecule type" value="mRNA"/>
</dbReference>
<organism evidence="2">
    <name type="scientific">Populus trichocarpa</name>
    <name type="common">Western balsam poplar</name>
    <name type="synonym">Populus balsamifera subsp. trichocarpa</name>
    <dbReference type="NCBI Taxonomy" id="3694"/>
    <lineage>
        <taxon>Eukaryota</taxon>
        <taxon>Viridiplantae</taxon>
        <taxon>Streptophyta</taxon>
        <taxon>Embryophyta</taxon>
        <taxon>Tracheophyta</taxon>
        <taxon>Spermatophyta</taxon>
        <taxon>Magnoliopsida</taxon>
        <taxon>eudicotyledons</taxon>
        <taxon>Gunneridae</taxon>
        <taxon>Pentapetalae</taxon>
        <taxon>rosids</taxon>
        <taxon>fabids</taxon>
        <taxon>Malpighiales</taxon>
        <taxon>Salicaceae</taxon>
        <taxon>Saliceae</taxon>
        <taxon>Populus</taxon>
    </lineage>
</organism>
<evidence type="ECO:0000256" key="1">
    <source>
        <dbReference type="SAM" id="Phobius"/>
    </source>
</evidence>
<reference evidence="2" key="1">
    <citation type="journal article" date="2008" name="BMC Genomics">
        <title>Analysis of 4,664 high-quality sequence-finished poplar full-length cDNA clones and their utility for the discovery of genes responding to insect feeding.</title>
        <authorList>
            <person name="Ralph S.G."/>
            <person name="Chun H.J."/>
            <person name="Cooper D."/>
            <person name="Kirkpatrick R."/>
            <person name="Kolosova N."/>
            <person name="Gunter L."/>
            <person name="Tuskan G.A."/>
            <person name="Douglas C.J."/>
            <person name="Holt R.A."/>
            <person name="Jones S.J."/>
            <person name="Marra M.A."/>
            <person name="Bohlmann J."/>
        </authorList>
    </citation>
    <scope>NUCLEOTIDE SEQUENCE</scope>
    <source>
        <tissue evidence="2">Young and mature leaves</tissue>
    </source>
</reference>
<keyword evidence="1" id="KW-0812">Transmembrane</keyword>
<sequence length="94" mass="10187">MSARVRHKVGTTNRITGATHKASARKGLLTRSRARSLGVAVAVASVVKEERKRRKRTRRRMKMAIAAAVTATKNLAVLPCIRCGGGRGPVYQCC</sequence>
<feature type="transmembrane region" description="Helical" evidence="1">
    <location>
        <begin position="61"/>
        <end position="78"/>
    </location>
</feature>
<name>A9PGR7_POPTR</name>
<keyword evidence="1" id="KW-1133">Transmembrane helix</keyword>
<accession>A9PGR7</accession>